<dbReference type="AlphaFoldDB" id="A0A0F9UBL4"/>
<gene>
    <name evidence="2" type="ORF">LCGC14_0227020</name>
</gene>
<accession>A0A0F9UBL4</accession>
<name>A0A0F9UBL4_9ZZZZ</name>
<organism evidence="2">
    <name type="scientific">marine sediment metagenome</name>
    <dbReference type="NCBI Taxonomy" id="412755"/>
    <lineage>
        <taxon>unclassified sequences</taxon>
        <taxon>metagenomes</taxon>
        <taxon>ecological metagenomes</taxon>
    </lineage>
</organism>
<feature type="transmembrane region" description="Helical" evidence="1">
    <location>
        <begin position="20"/>
        <end position="37"/>
    </location>
</feature>
<protein>
    <recommendedName>
        <fullName evidence="3">DUF4174 domain-containing protein</fullName>
    </recommendedName>
</protein>
<reference evidence="2" key="1">
    <citation type="journal article" date="2015" name="Nature">
        <title>Complex archaea that bridge the gap between prokaryotes and eukaryotes.</title>
        <authorList>
            <person name="Spang A."/>
            <person name="Saw J.H."/>
            <person name="Jorgensen S.L."/>
            <person name="Zaremba-Niedzwiedzka K."/>
            <person name="Martijn J."/>
            <person name="Lind A.E."/>
            <person name="van Eijk R."/>
            <person name="Schleper C."/>
            <person name="Guy L."/>
            <person name="Ettema T.J."/>
        </authorList>
    </citation>
    <scope>NUCLEOTIDE SEQUENCE</scope>
</reference>
<evidence type="ECO:0008006" key="3">
    <source>
        <dbReference type="Google" id="ProtNLM"/>
    </source>
</evidence>
<sequence>MTTPASNVPPRRIPPWIKTLFMLALVGGMATVAWTQLPRTGISTDLSAIGQGRPALVLTRDSNYLGGAEVLEKLNTIQSQYAQRVQFRIAHLGEPVGRAFAETYQTQDGDLTLFDEDGQQLGGLVQPKSIERIEQLLSRLDQ</sequence>
<comment type="caution">
    <text evidence="2">The sequence shown here is derived from an EMBL/GenBank/DDBJ whole genome shotgun (WGS) entry which is preliminary data.</text>
</comment>
<evidence type="ECO:0000313" key="2">
    <source>
        <dbReference type="EMBL" id="KKN90560.1"/>
    </source>
</evidence>
<keyword evidence="1" id="KW-0472">Membrane</keyword>
<keyword evidence="1" id="KW-0812">Transmembrane</keyword>
<evidence type="ECO:0000256" key="1">
    <source>
        <dbReference type="SAM" id="Phobius"/>
    </source>
</evidence>
<keyword evidence="1" id="KW-1133">Transmembrane helix</keyword>
<proteinExistence type="predicted"/>
<dbReference type="EMBL" id="LAZR01000109">
    <property type="protein sequence ID" value="KKN90560.1"/>
    <property type="molecule type" value="Genomic_DNA"/>
</dbReference>